<dbReference type="InterPro" id="IPR008254">
    <property type="entry name" value="Flavodoxin/NO_synth"/>
</dbReference>
<reference evidence="6" key="1">
    <citation type="journal article" date="2019" name="Int. J. Syst. Evol. Microbiol.">
        <title>The Global Catalogue of Microorganisms (GCM) 10K type strain sequencing project: providing services to taxonomists for standard genome sequencing and annotation.</title>
        <authorList>
            <consortium name="The Broad Institute Genomics Platform"/>
            <consortium name="The Broad Institute Genome Sequencing Center for Infectious Disease"/>
            <person name="Wu L."/>
            <person name="Ma J."/>
        </authorList>
    </citation>
    <scope>NUCLEOTIDE SEQUENCE [LARGE SCALE GENOMIC DNA]</scope>
    <source>
        <strain evidence="6">JCM 13378</strain>
    </source>
</reference>
<keyword evidence="2" id="KW-0285">Flavoprotein</keyword>
<dbReference type="Proteomes" id="UP001501757">
    <property type="component" value="Unassembled WGS sequence"/>
</dbReference>
<dbReference type="SUPFAM" id="SSF52218">
    <property type="entry name" value="Flavoproteins"/>
    <property type="match status" value="1"/>
</dbReference>
<feature type="domain" description="Flavodoxin-like" evidence="4">
    <location>
        <begin position="1"/>
        <end position="131"/>
    </location>
</feature>
<sequence length="143" mass="15731">MLGATEYVADAISAKLSALGIEHRQHLNPDLPSLNINSLWFVCTSTHGAGELPDNIQPFARQIAGHSLLGQPYLVVGLGDSSYDTFCEGSKQMQRLFDAAGAKLLAPPLYVDVLEHPVPEDKVIEWIESELTTDVLMQWLDQE</sequence>
<keyword evidence="6" id="KW-1185">Reference proteome</keyword>
<proteinExistence type="predicted"/>
<evidence type="ECO:0000313" key="6">
    <source>
        <dbReference type="Proteomes" id="UP001501757"/>
    </source>
</evidence>
<evidence type="ECO:0000259" key="4">
    <source>
        <dbReference type="PROSITE" id="PS50902"/>
    </source>
</evidence>
<comment type="cofactor">
    <cofactor evidence="1">
        <name>FMN</name>
        <dbReference type="ChEBI" id="CHEBI:58210"/>
    </cofactor>
</comment>
<gene>
    <name evidence="5" type="primary">mioC</name>
    <name evidence="5" type="ORF">GCM10009092_24280</name>
</gene>
<evidence type="ECO:0000256" key="1">
    <source>
        <dbReference type="ARBA" id="ARBA00001917"/>
    </source>
</evidence>
<evidence type="ECO:0000256" key="2">
    <source>
        <dbReference type="ARBA" id="ARBA00022630"/>
    </source>
</evidence>
<name>A0ABP3H098_9ALTE</name>
<dbReference type="PANTHER" id="PTHR19384:SF128">
    <property type="entry name" value="NADPH OXIDOREDUCTASE A"/>
    <property type="match status" value="1"/>
</dbReference>
<dbReference type="Pfam" id="PF00258">
    <property type="entry name" value="Flavodoxin_1"/>
    <property type="match status" value="1"/>
</dbReference>
<dbReference type="PANTHER" id="PTHR19384">
    <property type="entry name" value="NITRIC OXIDE SYNTHASE-RELATED"/>
    <property type="match status" value="1"/>
</dbReference>
<keyword evidence="3" id="KW-0288">FMN</keyword>
<accession>A0ABP3H098</accession>
<dbReference type="EMBL" id="BAAAEI010000012">
    <property type="protein sequence ID" value="GAA0359201.1"/>
    <property type="molecule type" value="Genomic_DNA"/>
</dbReference>
<protein>
    <submittedName>
        <fullName evidence="5">FMN-binding protein MioC</fullName>
    </submittedName>
</protein>
<organism evidence="5 6">
    <name type="scientific">Bowmanella denitrificans</name>
    <dbReference type="NCBI Taxonomy" id="366582"/>
    <lineage>
        <taxon>Bacteria</taxon>
        <taxon>Pseudomonadati</taxon>
        <taxon>Pseudomonadota</taxon>
        <taxon>Gammaproteobacteria</taxon>
        <taxon>Alteromonadales</taxon>
        <taxon>Alteromonadaceae</taxon>
        <taxon>Bowmanella</taxon>
    </lineage>
</organism>
<dbReference type="PROSITE" id="PS50902">
    <property type="entry name" value="FLAVODOXIN_LIKE"/>
    <property type="match status" value="1"/>
</dbReference>
<dbReference type="Gene3D" id="3.40.50.360">
    <property type="match status" value="1"/>
</dbReference>
<comment type="caution">
    <text evidence="5">The sequence shown here is derived from an EMBL/GenBank/DDBJ whole genome shotgun (WGS) entry which is preliminary data.</text>
</comment>
<evidence type="ECO:0000313" key="5">
    <source>
        <dbReference type="EMBL" id="GAA0359201.1"/>
    </source>
</evidence>
<evidence type="ECO:0000256" key="3">
    <source>
        <dbReference type="ARBA" id="ARBA00022643"/>
    </source>
</evidence>
<dbReference type="InterPro" id="IPR029039">
    <property type="entry name" value="Flavoprotein-like_sf"/>
</dbReference>